<evidence type="ECO:0000313" key="1">
    <source>
        <dbReference type="EMBL" id="MFD1455257.1"/>
    </source>
</evidence>
<proteinExistence type="predicted"/>
<dbReference type="RefSeq" id="WP_203644562.1">
    <property type="nucleotide sequence ID" value="NZ_BOLN01000004.1"/>
</dbReference>
<gene>
    <name evidence="1" type="ORF">ACFQ44_06105</name>
</gene>
<sequence length="65" mass="7466">MFNLLEKLGQNFPPLDIAHATKEDLLRYRMVGLSDEEKKKTIARAKELGMLQEKSSGRTKQTNDM</sequence>
<evidence type="ECO:0000313" key="2">
    <source>
        <dbReference type="Proteomes" id="UP001597189"/>
    </source>
</evidence>
<organism evidence="1 2">
    <name type="scientific">Levilactobacillus lanxiensis</name>
    <dbReference type="NCBI Taxonomy" id="2799568"/>
    <lineage>
        <taxon>Bacteria</taxon>
        <taxon>Bacillati</taxon>
        <taxon>Bacillota</taxon>
        <taxon>Bacilli</taxon>
        <taxon>Lactobacillales</taxon>
        <taxon>Lactobacillaceae</taxon>
        <taxon>Levilactobacillus</taxon>
    </lineage>
</organism>
<dbReference type="Proteomes" id="UP001597189">
    <property type="component" value="Unassembled WGS sequence"/>
</dbReference>
<protein>
    <recommendedName>
        <fullName evidence="3">XkdX family protein</fullName>
    </recommendedName>
</protein>
<comment type="caution">
    <text evidence="1">The sequence shown here is derived from an EMBL/GenBank/DDBJ whole genome shotgun (WGS) entry which is preliminary data.</text>
</comment>
<evidence type="ECO:0008006" key="3">
    <source>
        <dbReference type="Google" id="ProtNLM"/>
    </source>
</evidence>
<name>A0ABW4D103_9LACO</name>
<keyword evidence="2" id="KW-1185">Reference proteome</keyword>
<reference evidence="2" key="1">
    <citation type="journal article" date="2019" name="Int. J. Syst. Evol. Microbiol.">
        <title>The Global Catalogue of Microorganisms (GCM) 10K type strain sequencing project: providing services to taxonomists for standard genome sequencing and annotation.</title>
        <authorList>
            <consortium name="The Broad Institute Genomics Platform"/>
            <consortium name="The Broad Institute Genome Sequencing Center for Infectious Disease"/>
            <person name="Wu L."/>
            <person name="Ma J."/>
        </authorList>
    </citation>
    <scope>NUCLEOTIDE SEQUENCE [LARGE SCALE GENOMIC DNA]</scope>
    <source>
        <strain evidence="2">CCM 8979</strain>
    </source>
</reference>
<accession>A0ABW4D103</accession>
<dbReference type="EMBL" id="JBHTOD010000004">
    <property type="protein sequence ID" value="MFD1455257.1"/>
    <property type="molecule type" value="Genomic_DNA"/>
</dbReference>